<protein>
    <recommendedName>
        <fullName evidence="3">PHD-type domain-containing protein</fullName>
    </recommendedName>
</protein>
<proteinExistence type="predicted"/>
<keyword evidence="2" id="KW-1185">Reference proteome</keyword>
<evidence type="ECO:0008006" key="3">
    <source>
        <dbReference type="Google" id="ProtNLM"/>
    </source>
</evidence>
<reference evidence="1 2" key="1">
    <citation type="journal article" date="2018" name="Sci. Rep.">
        <title>Comparative analysis of the Pocillopora damicornis genome highlights role of immune system in coral evolution.</title>
        <authorList>
            <person name="Cunning R."/>
            <person name="Bay R.A."/>
            <person name="Gillette P."/>
            <person name="Baker A.C."/>
            <person name="Traylor-Knowles N."/>
        </authorList>
    </citation>
    <scope>NUCLEOTIDE SEQUENCE [LARGE SCALE GENOMIC DNA]</scope>
    <source>
        <strain evidence="1">RSMAS</strain>
        <tissue evidence="1">Whole animal</tissue>
    </source>
</reference>
<dbReference type="AlphaFoldDB" id="A0A3M6V316"/>
<evidence type="ECO:0000313" key="2">
    <source>
        <dbReference type="Proteomes" id="UP000275408"/>
    </source>
</evidence>
<dbReference type="InterPro" id="IPR013083">
    <property type="entry name" value="Znf_RING/FYVE/PHD"/>
</dbReference>
<comment type="caution">
    <text evidence="1">The sequence shown here is derived from an EMBL/GenBank/DDBJ whole genome shotgun (WGS) entry which is preliminary data.</text>
</comment>
<sequence length="93" mass="10392">MSSVYLCLSCDRPVTTRQQALPCDSCGNWCHRTCGTGISQDQYRSAVRLDQSIDWKCMICSVDFNPNLSQSTPAYDPMDTMINNGLSEDEIMA</sequence>
<accession>A0A3M6V316</accession>
<name>A0A3M6V316_POCDA</name>
<organism evidence="1 2">
    <name type="scientific">Pocillopora damicornis</name>
    <name type="common">Cauliflower coral</name>
    <name type="synonym">Millepora damicornis</name>
    <dbReference type="NCBI Taxonomy" id="46731"/>
    <lineage>
        <taxon>Eukaryota</taxon>
        <taxon>Metazoa</taxon>
        <taxon>Cnidaria</taxon>
        <taxon>Anthozoa</taxon>
        <taxon>Hexacorallia</taxon>
        <taxon>Scleractinia</taxon>
        <taxon>Astrocoeniina</taxon>
        <taxon>Pocilloporidae</taxon>
        <taxon>Pocillopora</taxon>
    </lineage>
</organism>
<dbReference type="Gene3D" id="3.30.40.10">
    <property type="entry name" value="Zinc/RING finger domain, C3HC4 (zinc finger)"/>
    <property type="match status" value="1"/>
</dbReference>
<dbReference type="EMBL" id="RCHS01000188">
    <property type="protein sequence ID" value="RMX60336.1"/>
    <property type="molecule type" value="Genomic_DNA"/>
</dbReference>
<dbReference type="Proteomes" id="UP000275408">
    <property type="component" value="Unassembled WGS sequence"/>
</dbReference>
<evidence type="ECO:0000313" key="1">
    <source>
        <dbReference type="EMBL" id="RMX60336.1"/>
    </source>
</evidence>
<dbReference type="InterPro" id="IPR011011">
    <property type="entry name" value="Znf_FYVE_PHD"/>
</dbReference>
<dbReference type="SUPFAM" id="SSF57903">
    <property type="entry name" value="FYVE/PHD zinc finger"/>
    <property type="match status" value="1"/>
</dbReference>
<feature type="non-terminal residue" evidence="1">
    <location>
        <position position="93"/>
    </location>
</feature>
<gene>
    <name evidence="1" type="ORF">pdam_00024673</name>
</gene>